<keyword evidence="6 9" id="KW-1133">Transmembrane helix</keyword>
<dbReference type="CDD" id="cd03406">
    <property type="entry name" value="SPFH_like_u3"/>
    <property type="match status" value="1"/>
</dbReference>
<evidence type="ECO:0000256" key="5">
    <source>
        <dbReference type="ARBA" id="ARBA00022968"/>
    </source>
</evidence>
<keyword evidence="5" id="KW-0735">Signal-anchor</keyword>
<keyword evidence="4" id="KW-0256">Endoplasmic reticulum</keyword>
<comment type="similarity">
    <text evidence="2">Belongs to the band 7/mec-2 family.</text>
</comment>
<evidence type="ECO:0000313" key="12">
    <source>
        <dbReference type="Proteomes" id="UP000655588"/>
    </source>
</evidence>
<dbReference type="FunFam" id="3.30.479.30:FF:000009">
    <property type="entry name" value="Erlin-2 isoform 1"/>
    <property type="match status" value="1"/>
</dbReference>
<dbReference type="Pfam" id="PF01145">
    <property type="entry name" value="Band_7"/>
    <property type="match status" value="1"/>
</dbReference>
<dbReference type="InterPro" id="IPR033294">
    <property type="entry name" value="Erlin1/2"/>
</dbReference>
<proteinExistence type="inferred from homology"/>
<dbReference type="GO" id="GO:0032933">
    <property type="term" value="P:SREBP signaling pathway"/>
    <property type="evidence" value="ECO:0007669"/>
    <property type="project" value="TreeGrafter"/>
</dbReference>
<dbReference type="SUPFAM" id="SSF117892">
    <property type="entry name" value="Band 7/SPFH domain"/>
    <property type="match status" value="1"/>
</dbReference>
<reference evidence="11" key="1">
    <citation type="submission" date="2019-11" db="EMBL/GenBank/DDBJ databases">
        <title>The nuclear and mitochondrial genomes of Frieseomelitta varia - a highly eusocial stingless bee (Meliponini) with a permanently sterile worker caste.</title>
        <authorList>
            <person name="Freitas F.C.P."/>
            <person name="Lourenco A.P."/>
            <person name="Nunes F.M.F."/>
            <person name="Paschoal A.R."/>
            <person name="Abreu F.C.P."/>
            <person name="Barbin F.O."/>
            <person name="Bataglia L."/>
            <person name="Cardoso-Junior C.A.M."/>
            <person name="Cervoni M.S."/>
            <person name="Silva S.R."/>
            <person name="Dalarmi F."/>
            <person name="Del Lama M.A."/>
            <person name="Depintor T.S."/>
            <person name="Ferreira K.M."/>
            <person name="Goria P.S."/>
            <person name="Jaskot M.C."/>
            <person name="Lago D.C."/>
            <person name="Luna-Lucena D."/>
            <person name="Moda L.M."/>
            <person name="Nascimento L."/>
            <person name="Pedrino M."/>
            <person name="Rabico F.O."/>
            <person name="Sanches F.C."/>
            <person name="Santos D.E."/>
            <person name="Santos C.G."/>
            <person name="Vieira J."/>
            <person name="Lopes T.F."/>
            <person name="Barchuk A.R."/>
            <person name="Hartfelder K."/>
            <person name="Simoes Z.L.P."/>
            <person name="Bitondi M.M.G."/>
            <person name="Pinheiro D.G."/>
        </authorList>
    </citation>
    <scope>NUCLEOTIDE SEQUENCE</scope>
    <source>
        <strain evidence="11">USP_RPSP 00005682</strain>
        <tissue evidence="11">Whole individual</tissue>
    </source>
</reference>
<dbReference type="PANTHER" id="PTHR15351">
    <property type="entry name" value="ERLIN (ER LIPID RAFT ASSOCIATED PROTEIN) HOMOLOG"/>
    <property type="match status" value="1"/>
</dbReference>
<dbReference type="PANTHER" id="PTHR15351:SF3">
    <property type="entry name" value="ERLIN"/>
    <property type="match status" value="1"/>
</dbReference>
<keyword evidence="8" id="KW-0325">Glycoprotein</keyword>
<evidence type="ECO:0000256" key="1">
    <source>
        <dbReference type="ARBA" id="ARBA00004648"/>
    </source>
</evidence>
<dbReference type="GO" id="GO:0032991">
    <property type="term" value="C:protein-containing complex"/>
    <property type="evidence" value="ECO:0007669"/>
    <property type="project" value="UniProtKB-ARBA"/>
</dbReference>
<keyword evidence="12" id="KW-1185">Reference proteome</keyword>
<sequence length="317" mass="36303">MFDQGIIGICFCICLAIVFNFSLHRIEEGHVGVYFRGGALLPQVSNPGFHMMIPLLTTYRSVQVTLQTDEVKNVPCGTSGGVMIYFDRIEVVNILDANSVYNMVRNFTADYDQTLIFNKIHHELNQFCSVHTLHEVYIDLFDQIDENLKTALQKDLNDLAPGLSIHAVRVTKPKIPETIRKNYELMEAEKTKLLISTQHQKVVEKDAETDRKKAVIEAEKEAQVAKIQYNQKIMEKESQQQIAAIEDEMHLAREKSRSEAEYYQTKMQAEANKLLLTKEFLELKKYEALAQNTKVYYGQDIPKMFMYGGCSSNLSTN</sequence>
<evidence type="ECO:0000259" key="10">
    <source>
        <dbReference type="SMART" id="SM00244"/>
    </source>
</evidence>
<accession>A0A833W3P4</accession>
<evidence type="ECO:0000256" key="3">
    <source>
        <dbReference type="ARBA" id="ARBA00022692"/>
    </source>
</evidence>
<feature type="transmembrane region" description="Helical" evidence="9">
    <location>
        <begin position="6"/>
        <end position="23"/>
    </location>
</feature>
<evidence type="ECO:0000256" key="6">
    <source>
        <dbReference type="ARBA" id="ARBA00022989"/>
    </source>
</evidence>
<organism evidence="11 12">
    <name type="scientific">Frieseomelitta varia</name>
    <dbReference type="NCBI Taxonomy" id="561572"/>
    <lineage>
        <taxon>Eukaryota</taxon>
        <taxon>Metazoa</taxon>
        <taxon>Ecdysozoa</taxon>
        <taxon>Arthropoda</taxon>
        <taxon>Hexapoda</taxon>
        <taxon>Insecta</taxon>
        <taxon>Pterygota</taxon>
        <taxon>Neoptera</taxon>
        <taxon>Endopterygota</taxon>
        <taxon>Hymenoptera</taxon>
        <taxon>Apocrita</taxon>
        <taxon>Aculeata</taxon>
        <taxon>Apoidea</taxon>
        <taxon>Anthophila</taxon>
        <taxon>Apidae</taxon>
        <taxon>Frieseomelitta</taxon>
    </lineage>
</organism>
<dbReference type="OrthoDB" id="77368at2759"/>
<comment type="subcellular location">
    <subcellularLocation>
        <location evidence="1">Endoplasmic reticulum membrane</location>
        <topology evidence="1">Single-pass type II membrane protein</topology>
    </subcellularLocation>
</comment>
<dbReference type="InterPro" id="IPR001107">
    <property type="entry name" value="Band_7"/>
</dbReference>
<dbReference type="EMBL" id="WNWW01001028">
    <property type="protein sequence ID" value="KAF3419848.1"/>
    <property type="molecule type" value="Genomic_DNA"/>
</dbReference>
<dbReference type="Proteomes" id="UP000655588">
    <property type="component" value="Unassembled WGS sequence"/>
</dbReference>
<dbReference type="Gene3D" id="3.30.479.30">
    <property type="entry name" value="Band 7 domain"/>
    <property type="match status" value="1"/>
</dbReference>
<evidence type="ECO:0000256" key="4">
    <source>
        <dbReference type="ARBA" id="ARBA00022824"/>
    </source>
</evidence>
<evidence type="ECO:0000256" key="9">
    <source>
        <dbReference type="SAM" id="Phobius"/>
    </source>
</evidence>
<dbReference type="InterPro" id="IPR036013">
    <property type="entry name" value="Band_7/SPFH_dom_sf"/>
</dbReference>
<dbReference type="GO" id="GO:0005789">
    <property type="term" value="C:endoplasmic reticulum membrane"/>
    <property type="evidence" value="ECO:0007669"/>
    <property type="project" value="UniProtKB-SubCell"/>
</dbReference>
<evidence type="ECO:0000256" key="7">
    <source>
        <dbReference type="ARBA" id="ARBA00023136"/>
    </source>
</evidence>
<keyword evidence="3 9" id="KW-0812">Transmembrane</keyword>
<evidence type="ECO:0000313" key="11">
    <source>
        <dbReference type="EMBL" id="KAF3419848.1"/>
    </source>
</evidence>
<gene>
    <name evidence="11" type="ORF">E2986_08185</name>
</gene>
<dbReference type="GO" id="GO:0015485">
    <property type="term" value="F:cholesterol binding"/>
    <property type="evidence" value="ECO:0007669"/>
    <property type="project" value="TreeGrafter"/>
</dbReference>
<protein>
    <recommendedName>
        <fullName evidence="10">Band 7 domain-containing protein</fullName>
    </recommendedName>
</protein>
<feature type="domain" description="Band 7" evidence="10">
    <location>
        <begin position="21"/>
        <end position="187"/>
    </location>
</feature>
<dbReference type="AlphaFoldDB" id="A0A833W3P4"/>
<name>A0A833W3P4_9HYME</name>
<evidence type="ECO:0000256" key="2">
    <source>
        <dbReference type="ARBA" id="ARBA00008164"/>
    </source>
</evidence>
<evidence type="ECO:0000256" key="8">
    <source>
        <dbReference type="ARBA" id="ARBA00023180"/>
    </source>
</evidence>
<keyword evidence="7 9" id="KW-0472">Membrane</keyword>
<comment type="caution">
    <text evidence="11">The sequence shown here is derived from an EMBL/GenBank/DDBJ whole genome shotgun (WGS) entry which is preliminary data.</text>
</comment>
<dbReference type="GO" id="GO:0031625">
    <property type="term" value="F:ubiquitin protein ligase binding"/>
    <property type="evidence" value="ECO:0007669"/>
    <property type="project" value="InterPro"/>
</dbReference>
<dbReference type="SMART" id="SM00244">
    <property type="entry name" value="PHB"/>
    <property type="match status" value="1"/>
</dbReference>